<comment type="caution">
    <text evidence="1">The sequence shown here is derived from an EMBL/GenBank/DDBJ whole genome shotgun (WGS) entry which is preliminary data.</text>
</comment>
<protein>
    <submittedName>
        <fullName evidence="1">Uncharacterized protein</fullName>
    </submittedName>
</protein>
<proteinExistence type="predicted"/>
<dbReference type="EMBL" id="JAFNEN010000343">
    <property type="protein sequence ID" value="KAG8185203.1"/>
    <property type="molecule type" value="Genomic_DNA"/>
</dbReference>
<dbReference type="AlphaFoldDB" id="A0AAV6UNC5"/>
<sequence length="98" mass="10745">MPSAPQNQFPLVVTIFPPHRSKERSQASRTDCGSACDVGRLLGLGWWKGKTKGSRNDSERNLCVRLIIRSHLGCVAEIAVLSPEIGRKSEFVGVNVDI</sequence>
<dbReference type="Proteomes" id="UP000827092">
    <property type="component" value="Unassembled WGS sequence"/>
</dbReference>
<evidence type="ECO:0000313" key="1">
    <source>
        <dbReference type="EMBL" id="KAG8185203.1"/>
    </source>
</evidence>
<gene>
    <name evidence="1" type="ORF">JTE90_025875</name>
</gene>
<evidence type="ECO:0000313" key="2">
    <source>
        <dbReference type="Proteomes" id="UP000827092"/>
    </source>
</evidence>
<name>A0AAV6UNC5_9ARAC</name>
<keyword evidence="2" id="KW-1185">Reference proteome</keyword>
<accession>A0AAV6UNC5</accession>
<organism evidence="1 2">
    <name type="scientific">Oedothorax gibbosus</name>
    <dbReference type="NCBI Taxonomy" id="931172"/>
    <lineage>
        <taxon>Eukaryota</taxon>
        <taxon>Metazoa</taxon>
        <taxon>Ecdysozoa</taxon>
        <taxon>Arthropoda</taxon>
        <taxon>Chelicerata</taxon>
        <taxon>Arachnida</taxon>
        <taxon>Araneae</taxon>
        <taxon>Araneomorphae</taxon>
        <taxon>Entelegynae</taxon>
        <taxon>Araneoidea</taxon>
        <taxon>Linyphiidae</taxon>
        <taxon>Erigoninae</taxon>
        <taxon>Oedothorax</taxon>
    </lineage>
</organism>
<reference evidence="1 2" key="1">
    <citation type="journal article" date="2022" name="Nat. Ecol. Evol.">
        <title>A masculinizing supergene underlies an exaggerated male reproductive morph in a spider.</title>
        <authorList>
            <person name="Hendrickx F."/>
            <person name="De Corte Z."/>
            <person name="Sonet G."/>
            <person name="Van Belleghem S.M."/>
            <person name="Kostlbacher S."/>
            <person name="Vangestel C."/>
        </authorList>
    </citation>
    <scope>NUCLEOTIDE SEQUENCE [LARGE SCALE GENOMIC DNA]</scope>
    <source>
        <strain evidence="1">W744_W776</strain>
    </source>
</reference>